<evidence type="ECO:0000313" key="13">
    <source>
        <dbReference type="EMBL" id="MFD1608050.1"/>
    </source>
</evidence>
<dbReference type="InterPro" id="IPR036890">
    <property type="entry name" value="HATPase_C_sf"/>
</dbReference>
<evidence type="ECO:0000256" key="4">
    <source>
        <dbReference type="ARBA" id="ARBA00022679"/>
    </source>
</evidence>
<feature type="domain" description="Signal transduction histidine kinase subgroup 3 dimerisation and phosphoacceptor" evidence="12">
    <location>
        <begin position="171"/>
        <end position="230"/>
    </location>
</feature>
<protein>
    <recommendedName>
        <fullName evidence="2">histidine kinase</fullName>
        <ecNumber evidence="2">2.7.13.3</ecNumber>
    </recommendedName>
</protein>
<feature type="transmembrane region" description="Helical" evidence="10">
    <location>
        <begin position="6"/>
        <end position="25"/>
    </location>
</feature>
<dbReference type="CDD" id="cd16917">
    <property type="entry name" value="HATPase_UhpB-NarQ-NarX-like"/>
    <property type="match status" value="1"/>
</dbReference>
<proteinExistence type="predicted"/>
<evidence type="ECO:0000313" key="14">
    <source>
        <dbReference type="Proteomes" id="UP001597221"/>
    </source>
</evidence>
<evidence type="ECO:0000256" key="3">
    <source>
        <dbReference type="ARBA" id="ARBA00022553"/>
    </source>
</evidence>
<evidence type="ECO:0000256" key="2">
    <source>
        <dbReference type="ARBA" id="ARBA00012438"/>
    </source>
</evidence>
<evidence type="ECO:0000256" key="1">
    <source>
        <dbReference type="ARBA" id="ARBA00000085"/>
    </source>
</evidence>
<dbReference type="Pfam" id="PF07730">
    <property type="entry name" value="HisKA_3"/>
    <property type="match status" value="1"/>
</dbReference>
<dbReference type="Gene3D" id="3.30.565.10">
    <property type="entry name" value="Histidine kinase-like ATPase, C-terminal domain"/>
    <property type="match status" value="1"/>
</dbReference>
<evidence type="ECO:0000256" key="5">
    <source>
        <dbReference type="ARBA" id="ARBA00022741"/>
    </source>
</evidence>
<keyword evidence="10" id="KW-0472">Membrane</keyword>
<accession>A0ABW4HRT1</accession>
<sequence>MGIFWLRTIVFSFLWVYMLIVYSNFPSLSNIFFALSLGIYFLLTIPKFLVWKYSVLLLLSAIHGYYLIEDVTSVAVLLSFLVIDASFRMNRKGHISIIIELSVILFVLSFIDNMMFELVLLTGFVSFLSVMINQMYTDRREQQEIYEELLSEYRILKRLHTSAERNARLEERTRIARDIHDSVGHRLTALIMKLEMLHIQEKHPAYEELKEMAKESLEDTRTAVKALQTEESEGIAAVVHLIRKLEAESHLLVQFTLKQGVLSVPITNEMSVVLYRVIQEALTNIMRHGDTRDAQVILSKSATDDIQFEISNNIRRPKPFTMGFGLKNMKERVEELNGNIHIYQTENQFIVTGTLSKGGN</sequence>
<gene>
    <name evidence="13" type="ORF">ACFSBH_10320</name>
</gene>
<dbReference type="Pfam" id="PF02518">
    <property type="entry name" value="HATPase_c"/>
    <property type="match status" value="1"/>
</dbReference>
<dbReference type="EC" id="2.7.13.3" evidence="2"/>
<keyword evidence="14" id="KW-1185">Reference proteome</keyword>
<organism evidence="13 14">
    <name type="scientific">Oceanobacillus luteolus</name>
    <dbReference type="NCBI Taxonomy" id="1274358"/>
    <lineage>
        <taxon>Bacteria</taxon>
        <taxon>Bacillati</taxon>
        <taxon>Bacillota</taxon>
        <taxon>Bacilli</taxon>
        <taxon>Bacillales</taxon>
        <taxon>Bacillaceae</taxon>
        <taxon>Oceanobacillus</taxon>
    </lineage>
</organism>
<keyword evidence="9" id="KW-0175">Coiled coil</keyword>
<dbReference type="SUPFAM" id="SSF55874">
    <property type="entry name" value="ATPase domain of HSP90 chaperone/DNA topoisomerase II/histidine kinase"/>
    <property type="match status" value="1"/>
</dbReference>
<dbReference type="InterPro" id="IPR011712">
    <property type="entry name" value="Sig_transdc_His_kin_sub3_dim/P"/>
</dbReference>
<dbReference type="InterPro" id="IPR050482">
    <property type="entry name" value="Sensor_HK_TwoCompSys"/>
</dbReference>
<dbReference type="EMBL" id="JBHUDE010000046">
    <property type="protein sequence ID" value="MFD1608050.1"/>
    <property type="molecule type" value="Genomic_DNA"/>
</dbReference>
<keyword evidence="4" id="KW-0808">Transferase</keyword>
<dbReference type="PANTHER" id="PTHR24421">
    <property type="entry name" value="NITRATE/NITRITE SENSOR PROTEIN NARX-RELATED"/>
    <property type="match status" value="1"/>
</dbReference>
<evidence type="ECO:0000256" key="9">
    <source>
        <dbReference type="SAM" id="Coils"/>
    </source>
</evidence>
<evidence type="ECO:0000256" key="7">
    <source>
        <dbReference type="ARBA" id="ARBA00022840"/>
    </source>
</evidence>
<dbReference type="Proteomes" id="UP001597221">
    <property type="component" value="Unassembled WGS sequence"/>
</dbReference>
<evidence type="ECO:0000256" key="8">
    <source>
        <dbReference type="ARBA" id="ARBA00023012"/>
    </source>
</evidence>
<evidence type="ECO:0000256" key="10">
    <source>
        <dbReference type="SAM" id="Phobius"/>
    </source>
</evidence>
<reference evidence="14" key="1">
    <citation type="journal article" date="2019" name="Int. J. Syst. Evol. Microbiol.">
        <title>The Global Catalogue of Microorganisms (GCM) 10K type strain sequencing project: providing services to taxonomists for standard genome sequencing and annotation.</title>
        <authorList>
            <consortium name="The Broad Institute Genomics Platform"/>
            <consortium name="The Broad Institute Genome Sequencing Center for Infectious Disease"/>
            <person name="Wu L."/>
            <person name="Ma J."/>
        </authorList>
    </citation>
    <scope>NUCLEOTIDE SEQUENCE [LARGE SCALE GENOMIC DNA]</scope>
    <source>
        <strain evidence="14">CGMCC 1.12376</strain>
    </source>
</reference>
<dbReference type="InterPro" id="IPR003594">
    <property type="entry name" value="HATPase_dom"/>
</dbReference>
<keyword evidence="10" id="KW-1133">Transmembrane helix</keyword>
<dbReference type="RefSeq" id="WP_251512169.1">
    <property type="nucleotide sequence ID" value="NZ_JAMBON010000004.1"/>
</dbReference>
<dbReference type="GO" id="GO:0016301">
    <property type="term" value="F:kinase activity"/>
    <property type="evidence" value="ECO:0007669"/>
    <property type="project" value="UniProtKB-KW"/>
</dbReference>
<keyword evidence="3" id="KW-0597">Phosphoprotein</keyword>
<keyword evidence="10" id="KW-0812">Transmembrane</keyword>
<name>A0ABW4HRT1_9BACI</name>
<feature type="transmembrane region" description="Helical" evidence="10">
    <location>
        <begin position="32"/>
        <end position="51"/>
    </location>
</feature>
<dbReference type="PANTHER" id="PTHR24421:SF10">
    <property type="entry name" value="NITRATE_NITRITE SENSOR PROTEIN NARQ"/>
    <property type="match status" value="1"/>
</dbReference>
<comment type="caution">
    <text evidence="13">The sequence shown here is derived from an EMBL/GenBank/DDBJ whole genome shotgun (WGS) entry which is preliminary data.</text>
</comment>
<feature type="domain" description="Histidine kinase/HSP90-like ATPase" evidence="11">
    <location>
        <begin position="274"/>
        <end position="346"/>
    </location>
</feature>
<dbReference type="Gene3D" id="1.20.5.1930">
    <property type="match status" value="1"/>
</dbReference>
<feature type="transmembrane region" description="Helical" evidence="10">
    <location>
        <begin position="63"/>
        <end position="83"/>
    </location>
</feature>
<evidence type="ECO:0000256" key="6">
    <source>
        <dbReference type="ARBA" id="ARBA00022777"/>
    </source>
</evidence>
<evidence type="ECO:0000259" key="12">
    <source>
        <dbReference type="Pfam" id="PF07730"/>
    </source>
</evidence>
<evidence type="ECO:0000259" key="11">
    <source>
        <dbReference type="Pfam" id="PF02518"/>
    </source>
</evidence>
<comment type="catalytic activity">
    <reaction evidence="1">
        <text>ATP + protein L-histidine = ADP + protein N-phospho-L-histidine.</text>
        <dbReference type="EC" id="2.7.13.3"/>
    </reaction>
</comment>
<keyword evidence="5" id="KW-0547">Nucleotide-binding</keyword>
<keyword evidence="8" id="KW-0902">Two-component regulatory system</keyword>
<keyword evidence="7" id="KW-0067">ATP-binding</keyword>
<feature type="coiled-coil region" evidence="9">
    <location>
        <begin position="139"/>
        <end position="166"/>
    </location>
</feature>
<keyword evidence="6 13" id="KW-0418">Kinase</keyword>